<comment type="caution">
    <text evidence="11">The sequence shown here is derived from an EMBL/GenBank/DDBJ whole genome shotgun (WGS) entry which is preliminary data.</text>
</comment>
<evidence type="ECO:0000256" key="10">
    <source>
        <dbReference type="SAM" id="Phobius"/>
    </source>
</evidence>
<dbReference type="InterPro" id="IPR051085">
    <property type="entry name" value="MB_O-acyltransferase"/>
</dbReference>
<feature type="transmembrane region" description="Helical" evidence="10">
    <location>
        <begin position="6"/>
        <end position="24"/>
    </location>
</feature>
<comment type="subcellular location">
    <subcellularLocation>
        <location evidence="1">Cell membrane</location>
        <topology evidence="1">Multi-pass membrane protein</topology>
    </subcellularLocation>
</comment>
<dbReference type="InterPro" id="IPR024194">
    <property type="entry name" value="Ac/AlaTfrase_AlgI/DltB"/>
</dbReference>
<accession>A0A841ZS82</accession>
<evidence type="ECO:0000256" key="1">
    <source>
        <dbReference type="ARBA" id="ARBA00004651"/>
    </source>
</evidence>
<dbReference type="Proteomes" id="UP000559885">
    <property type="component" value="Unassembled WGS sequence"/>
</dbReference>
<comment type="function">
    <text evidence="9">O-acyltransferase that catalyzes D-alanylation of both teichoic acid and lipoteichoic acid (LTA). D-alanylation of LTA plays an important role in modulating the properties of the cell wall in Gram-positive bacteria, influencing the net charge of the cell wall. Catalyzes D-alanylation from DltC carrier protein.</text>
</comment>
<dbReference type="GO" id="GO:0005886">
    <property type="term" value="C:plasma membrane"/>
    <property type="evidence" value="ECO:0007669"/>
    <property type="project" value="UniProtKB-SubCell"/>
</dbReference>
<comment type="pathway">
    <text evidence="9">Cell wall biogenesis; lipoteichoic acid biosynthesis.</text>
</comment>
<feature type="transmembrane region" description="Helical" evidence="10">
    <location>
        <begin position="112"/>
        <end position="130"/>
    </location>
</feature>
<evidence type="ECO:0000256" key="6">
    <source>
        <dbReference type="ARBA" id="ARBA00022989"/>
    </source>
</evidence>
<evidence type="ECO:0000256" key="8">
    <source>
        <dbReference type="ARBA" id="ARBA00023315"/>
    </source>
</evidence>
<dbReference type="UniPathway" id="UPA00556"/>
<dbReference type="PIRSF" id="PIRSF500216">
    <property type="entry name" value="DltB"/>
    <property type="match status" value="1"/>
</dbReference>
<dbReference type="Pfam" id="PF03062">
    <property type="entry name" value="MBOAT"/>
    <property type="match status" value="1"/>
</dbReference>
<keyword evidence="5 10" id="KW-0812">Transmembrane</keyword>
<dbReference type="EMBL" id="JAARRM010000004">
    <property type="protein sequence ID" value="MBC1522005.1"/>
    <property type="molecule type" value="Genomic_DNA"/>
</dbReference>
<feature type="transmembrane region" description="Helical" evidence="10">
    <location>
        <begin position="241"/>
        <end position="259"/>
    </location>
</feature>
<sequence length="396" mass="46984">MTTPYGTIFYFAILALFIAPIVIANLMGKRLPVYNAFVTLLFIFFMFSSNMVQGIAFIVFIFWQLVVVRFYFNYRRVQGKNHGGIFVLAVILSILPLIIVKVQPLLESQTTLVGFLGISYLTFKATTMVMEIRDGLIKEYDSTQFVNFLLFFPTISSGPIDRFRRFQKDVTKPVDQEKYLGLLNRGIFYIFLGFLYKFIIAYLIETYWKGPLEFNVLHHVDFGSSLFGYMYGYSMYLFFDFAGYSLFAVGVSYLLGVNTPMNFNKPFLARNIKDFWNRWHMTLSFWFRDFIFMRLVFWLTKKKWFKSKFTIAYIAYFVNFFVMGIWHGLHWYYIVYGLYQALLIVCFDIFERINKKYKFYPKNKITYVIGMFITFNFVCFGFLIFSGIFDKLINLN</sequence>
<dbReference type="PANTHER" id="PTHR13285:SF23">
    <property type="entry name" value="TEICHOIC ACID D-ALANYLTRANSFERASE"/>
    <property type="match status" value="1"/>
</dbReference>
<keyword evidence="3 9" id="KW-1003">Cell membrane</keyword>
<gene>
    <name evidence="11" type="primary">dltB</name>
    <name evidence="11" type="ORF">HB912_10125</name>
</gene>
<feature type="transmembrane region" description="Helical" evidence="10">
    <location>
        <begin position="333"/>
        <end position="353"/>
    </location>
</feature>
<comment type="similarity">
    <text evidence="2 9">Belongs to the membrane-bound acyltransferase family.</text>
</comment>
<dbReference type="GO" id="GO:0070395">
    <property type="term" value="P:lipoteichoic acid biosynthetic process"/>
    <property type="evidence" value="ECO:0007669"/>
    <property type="project" value="UniProtKB-UniRule"/>
</dbReference>
<name>A0A841ZS82_9LIST</name>
<evidence type="ECO:0000313" key="12">
    <source>
        <dbReference type="Proteomes" id="UP000559885"/>
    </source>
</evidence>
<evidence type="ECO:0000313" key="11">
    <source>
        <dbReference type="EMBL" id="MBC1522005.1"/>
    </source>
</evidence>
<evidence type="ECO:0000256" key="2">
    <source>
        <dbReference type="ARBA" id="ARBA00010323"/>
    </source>
</evidence>
<evidence type="ECO:0000256" key="3">
    <source>
        <dbReference type="ARBA" id="ARBA00022475"/>
    </source>
</evidence>
<evidence type="ECO:0000256" key="5">
    <source>
        <dbReference type="ARBA" id="ARBA00022692"/>
    </source>
</evidence>
<keyword evidence="6 10" id="KW-1133">Transmembrane helix</keyword>
<proteinExistence type="inferred from homology"/>
<dbReference type="RefSeq" id="WP_036070596.1">
    <property type="nucleotide sequence ID" value="NZ_JAARRM010000004.1"/>
</dbReference>
<reference evidence="11 12" key="1">
    <citation type="submission" date="2020-03" db="EMBL/GenBank/DDBJ databases">
        <title>Soil Listeria distribution.</title>
        <authorList>
            <person name="Liao J."/>
            <person name="Wiedmann M."/>
        </authorList>
    </citation>
    <scope>NUCLEOTIDE SEQUENCE [LARGE SCALE GENOMIC DNA]</scope>
    <source>
        <strain evidence="11 12">FSL L7-1507</strain>
    </source>
</reference>
<dbReference type="NCBIfam" id="TIGR04091">
    <property type="entry name" value="LTA_dltB"/>
    <property type="match status" value="1"/>
</dbReference>
<dbReference type="InterPro" id="IPR004299">
    <property type="entry name" value="MBOAT_fam"/>
</dbReference>
<keyword evidence="7 9" id="KW-0472">Membrane</keyword>
<keyword evidence="4 9" id="KW-0808">Transferase</keyword>
<dbReference type="PIRSF" id="PIRSF016636">
    <property type="entry name" value="AlgI_DltB"/>
    <property type="match status" value="1"/>
</dbReference>
<dbReference type="InterPro" id="IPR024024">
    <property type="entry name" value="DltB"/>
</dbReference>
<feature type="transmembrane region" description="Helical" evidence="10">
    <location>
        <begin position="365"/>
        <end position="389"/>
    </location>
</feature>
<dbReference type="AlphaFoldDB" id="A0A841ZS82"/>
<keyword evidence="8 9" id="KW-0012">Acyltransferase</keyword>
<feature type="transmembrane region" description="Helical" evidence="10">
    <location>
        <begin position="84"/>
        <end position="106"/>
    </location>
</feature>
<evidence type="ECO:0000256" key="9">
    <source>
        <dbReference type="PIRNR" id="PIRNR016636"/>
    </source>
</evidence>
<dbReference type="EC" id="2.3.1.-" evidence="9"/>
<feature type="transmembrane region" description="Helical" evidence="10">
    <location>
        <begin position="186"/>
        <end position="204"/>
    </location>
</feature>
<evidence type="ECO:0000256" key="4">
    <source>
        <dbReference type="ARBA" id="ARBA00022679"/>
    </source>
</evidence>
<dbReference type="PANTHER" id="PTHR13285">
    <property type="entry name" value="ACYLTRANSFERASE"/>
    <property type="match status" value="1"/>
</dbReference>
<evidence type="ECO:0000256" key="7">
    <source>
        <dbReference type="ARBA" id="ARBA00023136"/>
    </source>
</evidence>
<protein>
    <recommendedName>
        <fullName evidence="9">Teichoic acid D-alanyltransferase</fullName>
        <ecNumber evidence="9">2.3.1.-</ecNumber>
    </recommendedName>
</protein>
<organism evidence="11 12">
    <name type="scientific">Listeria aquatica</name>
    <dbReference type="NCBI Taxonomy" id="1494960"/>
    <lineage>
        <taxon>Bacteria</taxon>
        <taxon>Bacillati</taxon>
        <taxon>Bacillota</taxon>
        <taxon>Bacilli</taxon>
        <taxon>Bacillales</taxon>
        <taxon>Listeriaceae</taxon>
        <taxon>Listeria</taxon>
    </lineage>
</organism>
<dbReference type="GO" id="GO:0016746">
    <property type="term" value="F:acyltransferase activity"/>
    <property type="evidence" value="ECO:0007669"/>
    <property type="project" value="UniProtKB-KW"/>
</dbReference>
<feature type="transmembrane region" description="Helical" evidence="10">
    <location>
        <begin position="309"/>
        <end position="327"/>
    </location>
</feature>